<evidence type="ECO:0000256" key="3">
    <source>
        <dbReference type="ARBA" id="ARBA00022723"/>
    </source>
</evidence>
<dbReference type="InterPro" id="IPR036396">
    <property type="entry name" value="Cyt_P450_sf"/>
</dbReference>
<sequence>MMIELLILLTMLYAFYEFYWKRRHLPPGPTPLPFIGNLHVIFRHEPGYSAFEMWRKQYGPIYTYWIGSYPFVMISDYKTIKETFIKDGDAFSGKFQFKEPTMAFRASSIGGEYGVVETVGQMWRDHRRFAIHVLRDLGLSKDIMEQRILVEIEAMSEALHTMRDKEIEIQDVFDVAVGSVINQLLFGYRFHGENLKEFRQLKSMMSSQMKDFSYPSAFIMFNYPWLRILPYFKGLWNRIYLYRNAFYSFFDRQIEAHQKEIDYDADDSKDYVEAFLKEKRRREANGDMESFSHIQLQNMCLDLWFAGMETTSNTLSWGVVYLLNNLHVQEKLHAELDREIGSGRPITMSDRNNLPYTNAVINEIQRMANLLPMNLPHETTCPVQVGKWSLPAHTGVIAQISNVLYDDE</sequence>
<dbReference type="GO" id="GO:0006805">
    <property type="term" value="P:xenobiotic metabolic process"/>
    <property type="evidence" value="ECO:0007669"/>
    <property type="project" value="TreeGrafter"/>
</dbReference>
<dbReference type="EMBL" id="JAHQIW010001099">
    <property type="protein sequence ID" value="KAJ1351538.1"/>
    <property type="molecule type" value="Genomic_DNA"/>
</dbReference>
<keyword evidence="4" id="KW-0560">Oxidoreductase</keyword>
<dbReference type="InterPro" id="IPR050182">
    <property type="entry name" value="Cytochrome_P450_fam2"/>
</dbReference>
<reference evidence="7" key="1">
    <citation type="submission" date="2021-06" db="EMBL/GenBank/DDBJ databases">
        <title>Parelaphostrongylus tenuis whole genome reference sequence.</title>
        <authorList>
            <person name="Garwood T.J."/>
            <person name="Larsen P.A."/>
            <person name="Fountain-Jones N.M."/>
            <person name="Garbe J.R."/>
            <person name="Macchietto M.G."/>
            <person name="Kania S.A."/>
            <person name="Gerhold R.W."/>
            <person name="Richards J.E."/>
            <person name="Wolf T.M."/>
        </authorList>
    </citation>
    <scope>NUCLEOTIDE SEQUENCE</scope>
    <source>
        <strain evidence="7">MNPRO001-30</strain>
        <tissue evidence="7">Meninges</tissue>
    </source>
</reference>
<feature type="non-terminal residue" evidence="7">
    <location>
        <position position="1"/>
    </location>
</feature>
<accession>A0AAD5QGY8</accession>
<dbReference type="Gene3D" id="1.10.630.10">
    <property type="entry name" value="Cytochrome P450"/>
    <property type="match status" value="1"/>
</dbReference>
<dbReference type="Pfam" id="PF00067">
    <property type="entry name" value="p450"/>
    <property type="match status" value="1"/>
</dbReference>
<dbReference type="FunFam" id="1.10.630.10:FF:000036">
    <property type="entry name" value="CYtochrome P450 family"/>
    <property type="match status" value="1"/>
</dbReference>
<dbReference type="PRINTS" id="PR00385">
    <property type="entry name" value="P450"/>
</dbReference>
<evidence type="ECO:0000313" key="7">
    <source>
        <dbReference type="EMBL" id="KAJ1351538.1"/>
    </source>
</evidence>
<dbReference type="AlphaFoldDB" id="A0AAD5QGY8"/>
<comment type="caution">
    <text evidence="7">The sequence shown here is derived from an EMBL/GenBank/DDBJ whole genome shotgun (WGS) entry which is preliminary data.</text>
</comment>
<dbReference type="PANTHER" id="PTHR24300:SF369">
    <property type="entry name" value="CYTOCHROME P450 FAMILY"/>
    <property type="match status" value="1"/>
</dbReference>
<evidence type="ECO:0000256" key="4">
    <source>
        <dbReference type="ARBA" id="ARBA00023002"/>
    </source>
</evidence>
<evidence type="ECO:0000256" key="5">
    <source>
        <dbReference type="ARBA" id="ARBA00023004"/>
    </source>
</evidence>
<protein>
    <recommendedName>
        <fullName evidence="9">Cytochrome P450</fullName>
    </recommendedName>
</protein>
<keyword evidence="8" id="KW-1185">Reference proteome</keyword>
<comment type="similarity">
    <text evidence="2">Belongs to the cytochrome P450 family.</text>
</comment>
<dbReference type="GO" id="GO:0005506">
    <property type="term" value="F:iron ion binding"/>
    <property type="evidence" value="ECO:0007669"/>
    <property type="project" value="InterPro"/>
</dbReference>
<dbReference type="Proteomes" id="UP001196413">
    <property type="component" value="Unassembled WGS sequence"/>
</dbReference>
<dbReference type="PANTHER" id="PTHR24300">
    <property type="entry name" value="CYTOCHROME P450 508A4-RELATED"/>
    <property type="match status" value="1"/>
</dbReference>
<dbReference type="InterPro" id="IPR002401">
    <property type="entry name" value="Cyt_P450_E_grp-I"/>
</dbReference>
<dbReference type="GO" id="GO:0020037">
    <property type="term" value="F:heme binding"/>
    <property type="evidence" value="ECO:0007669"/>
    <property type="project" value="InterPro"/>
</dbReference>
<gene>
    <name evidence="7" type="ORF">KIN20_007571</name>
</gene>
<name>A0AAD5QGY8_PARTN</name>
<evidence type="ECO:0008006" key="9">
    <source>
        <dbReference type="Google" id="ProtNLM"/>
    </source>
</evidence>
<keyword evidence="5" id="KW-0408">Iron</keyword>
<keyword evidence="3" id="KW-0479">Metal-binding</keyword>
<dbReference type="CDD" id="cd20617">
    <property type="entry name" value="CYP1_2-like"/>
    <property type="match status" value="1"/>
</dbReference>
<evidence type="ECO:0000313" key="8">
    <source>
        <dbReference type="Proteomes" id="UP001196413"/>
    </source>
</evidence>
<dbReference type="InterPro" id="IPR001128">
    <property type="entry name" value="Cyt_P450"/>
</dbReference>
<proteinExistence type="inferred from homology"/>
<dbReference type="SUPFAM" id="SSF48264">
    <property type="entry name" value="Cytochrome P450"/>
    <property type="match status" value="1"/>
</dbReference>
<dbReference type="GO" id="GO:0006082">
    <property type="term" value="P:organic acid metabolic process"/>
    <property type="evidence" value="ECO:0007669"/>
    <property type="project" value="TreeGrafter"/>
</dbReference>
<evidence type="ECO:0000256" key="2">
    <source>
        <dbReference type="ARBA" id="ARBA00010617"/>
    </source>
</evidence>
<dbReference type="GO" id="GO:0016712">
    <property type="term" value="F:oxidoreductase activity, acting on paired donors, with incorporation or reduction of molecular oxygen, reduced flavin or flavoprotein as one donor, and incorporation of one atom of oxygen"/>
    <property type="evidence" value="ECO:0007669"/>
    <property type="project" value="TreeGrafter"/>
</dbReference>
<evidence type="ECO:0000256" key="1">
    <source>
        <dbReference type="ARBA" id="ARBA00001971"/>
    </source>
</evidence>
<dbReference type="PRINTS" id="PR00463">
    <property type="entry name" value="EP450I"/>
</dbReference>
<keyword evidence="6" id="KW-0503">Monooxygenase</keyword>
<comment type="cofactor">
    <cofactor evidence="1">
        <name>heme</name>
        <dbReference type="ChEBI" id="CHEBI:30413"/>
    </cofactor>
</comment>
<organism evidence="7 8">
    <name type="scientific">Parelaphostrongylus tenuis</name>
    <name type="common">Meningeal worm</name>
    <dbReference type="NCBI Taxonomy" id="148309"/>
    <lineage>
        <taxon>Eukaryota</taxon>
        <taxon>Metazoa</taxon>
        <taxon>Ecdysozoa</taxon>
        <taxon>Nematoda</taxon>
        <taxon>Chromadorea</taxon>
        <taxon>Rhabditida</taxon>
        <taxon>Rhabditina</taxon>
        <taxon>Rhabditomorpha</taxon>
        <taxon>Strongyloidea</taxon>
        <taxon>Metastrongylidae</taxon>
        <taxon>Parelaphostrongylus</taxon>
    </lineage>
</organism>
<evidence type="ECO:0000256" key="6">
    <source>
        <dbReference type="ARBA" id="ARBA00023033"/>
    </source>
</evidence>
<dbReference type="GO" id="GO:0005737">
    <property type="term" value="C:cytoplasm"/>
    <property type="evidence" value="ECO:0007669"/>
    <property type="project" value="TreeGrafter"/>
</dbReference>